<evidence type="ECO:0000313" key="1">
    <source>
        <dbReference type="EMBL" id="RAK34474.1"/>
    </source>
</evidence>
<dbReference type="InterPro" id="IPR010667">
    <property type="entry name" value="Phage_T4_Gp19"/>
</dbReference>
<dbReference type="InterPro" id="IPR011747">
    <property type="entry name" value="CHP02241"/>
</dbReference>
<reference evidence="1 2" key="1">
    <citation type="submission" date="2018-06" db="EMBL/GenBank/DDBJ databases">
        <title>Genomic Encyclopedia of Type Strains, Phase III (KMG-III): the genomes of soil and plant-associated and newly described type strains.</title>
        <authorList>
            <person name="Whitman W."/>
        </authorList>
    </citation>
    <scope>NUCLEOTIDE SEQUENCE [LARGE SCALE GENOMIC DNA]</scope>
    <source>
        <strain evidence="1 2">CGMCC 4.7090</strain>
    </source>
</reference>
<name>A0A327ZG24_9ACTN</name>
<evidence type="ECO:0000313" key="2">
    <source>
        <dbReference type="Proteomes" id="UP000249341"/>
    </source>
</evidence>
<organism evidence="1 2">
    <name type="scientific">Actinoplanes lutulentus</name>
    <dbReference type="NCBI Taxonomy" id="1287878"/>
    <lineage>
        <taxon>Bacteria</taxon>
        <taxon>Bacillati</taxon>
        <taxon>Actinomycetota</taxon>
        <taxon>Actinomycetes</taxon>
        <taxon>Micromonosporales</taxon>
        <taxon>Micromonosporaceae</taxon>
        <taxon>Actinoplanes</taxon>
    </lineage>
</organism>
<dbReference type="GO" id="GO:0005198">
    <property type="term" value="F:structural molecule activity"/>
    <property type="evidence" value="ECO:0007669"/>
    <property type="project" value="InterPro"/>
</dbReference>
<protein>
    <submittedName>
        <fullName evidence="1">Phage tail-like protein</fullName>
    </submittedName>
</protein>
<dbReference type="PANTHER" id="PTHR38009">
    <property type="entry name" value="CONSERVED HYPOTHETICAL PHAGE TAIL PROTEIN"/>
    <property type="match status" value="1"/>
</dbReference>
<dbReference type="OrthoDB" id="9790161at2"/>
<dbReference type="Proteomes" id="UP000249341">
    <property type="component" value="Unassembled WGS sequence"/>
</dbReference>
<accession>A0A327ZG24</accession>
<dbReference type="Pfam" id="PF06841">
    <property type="entry name" value="Phage_T4_gp19"/>
    <property type="match status" value="1"/>
</dbReference>
<dbReference type="AlphaFoldDB" id="A0A327ZG24"/>
<proteinExistence type="predicted"/>
<dbReference type="EMBL" id="QLMJ01000011">
    <property type="protein sequence ID" value="RAK34474.1"/>
    <property type="molecule type" value="Genomic_DNA"/>
</dbReference>
<dbReference type="RefSeq" id="WP_111651150.1">
    <property type="nucleotide sequence ID" value="NZ_JACHWI010000011.1"/>
</dbReference>
<keyword evidence="2" id="KW-1185">Reference proteome</keyword>
<dbReference type="NCBIfam" id="TIGR02241">
    <property type="entry name" value="conserved hypothetical phage tail region protein"/>
    <property type="match status" value="1"/>
</dbReference>
<dbReference type="PANTHER" id="PTHR38009:SF1">
    <property type="entry name" value="CONSERVED HYPOTHETICAL PHAGE TAIL PROTEIN"/>
    <property type="match status" value="1"/>
</dbReference>
<sequence length="140" mass="15641">MVRLDPYRGFRFVVEVDGTTAGGFQSVTGIERQTRIEPYREGGVNDFEHPIAGVTTYPPLVLRRGLVDTTLWDWHQQVIGGFVARRTVSVILLDDVRAEAWRWICADAYPARWTGAELDALADAVATESVELVHAGLTRQ</sequence>
<comment type="caution">
    <text evidence="1">The sequence shown here is derived from an EMBL/GenBank/DDBJ whole genome shotgun (WGS) entry which is preliminary data.</text>
</comment>
<gene>
    <name evidence="1" type="ORF">B0I29_11173</name>
</gene>